<name>A0A0D9UXS3_9ORYZ</name>
<dbReference type="Gene3D" id="1.20.1280.50">
    <property type="match status" value="1"/>
</dbReference>
<evidence type="ECO:0000313" key="3">
    <source>
        <dbReference type="EnsemblPlants" id="LPERR01G05500.1"/>
    </source>
</evidence>
<dbReference type="PANTHER" id="PTHR33207">
    <property type="entry name" value="F-BOX DOMAIN CONTAINING PROTEIN-RELATED"/>
    <property type="match status" value="1"/>
</dbReference>
<dbReference type="HOGENOM" id="CLU_037069_1_0_1"/>
<reference evidence="3" key="3">
    <citation type="submission" date="2015-04" db="UniProtKB">
        <authorList>
            <consortium name="EnsemblPlants"/>
        </authorList>
    </citation>
    <scope>IDENTIFICATION</scope>
</reference>
<dbReference type="InterPro" id="IPR056594">
    <property type="entry name" value="AT5G49610-like_b-prop"/>
</dbReference>
<dbReference type="EnsemblPlants" id="LPERR01G05500.1">
    <property type="protein sequence ID" value="LPERR01G05500.1"/>
    <property type="gene ID" value="LPERR01G05500"/>
</dbReference>
<dbReference type="Pfam" id="PF12937">
    <property type="entry name" value="F-box-like"/>
    <property type="match status" value="1"/>
</dbReference>
<feature type="domain" description="F-box" evidence="1">
    <location>
        <begin position="24"/>
        <end position="64"/>
    </location>
</feature>
<dbReference type="Proteomes" id="UP000032180">
    <property type="component" value="Chromosome 1"/>
</dbReference>
<organism evidence="3 4">
    <name type="scientific">Leersia perrieri</name>
    <dbReference type="NCBI Taxonomy" id="77586"/>
    <lineage>
        <taxon>Eukaryota</taxon>
        <taxon>Viridiplantae</taxon>
        <taxon>Streptophyta</taxon>
        <taxon>Embryophyta</taxon>
        <taxon>Tracheophyta</taxon>
        <taxon>Spermatophyta</taxon>
        <taxon>Magnoliopsida</taxon>
        <taxon>Liliopsida</taxon>
        <taxon>Poales</taxon>
        <taxon>Poaceae</taxon>
        <taxon>BOP clade</taxon>
        <taxon>Oryzoideae</taxon>
        <taxon>Oryzeae</taxon>
        <taxon>Oryzinae</taxon>
        <taxon>Leersia</taxon>
    </lineage>
</organism>
<protein>
    <submittedName>
        <fullName evidence="3">Uncharacterized protein</fullName>
    </submittedName>
</protein>
<feature type="domain" description="F-box protein AT5G49610-like beta-propeller" evidence="2">
    <location>
        <begin position="125"/>
        <end position="371"/>
    </location>
</feature>
<reference evidence="3 4" key="1">
    <citation type="submission" date="2012-08" db="EMBL/GenBank/DDBJ databases">
        <title>Oryza genome evolution.</title>
        <authorList>
            <person name="Wing R.A."/>
        </authorList>
    </citation>
    <scope>NUCLEOTIDE SEQUENCE</scope>
</reference>
<keyword evidence="4" id="KW-1185">Reference proteome</keyword>
<dbReference type="InterPro" id="IPR001810">
    <property type="entry name" value="F-box_dom"/>
</dbReference>
<dbReference type="Gramene" id="LPERR01G05500.1">
    <property type="protein sequence ID" value="LPERR01G05500.1"/>
    <property type="gene ID" value="LPERR01G05500"/>
</dbReference>
<dbReference type="Pfam" id="PF23635">
    <property type="entry name" value="Beta-prop_AT5G49610-like"/>
    <property type="match status" value="1"/>
</dbReference>
<reference evidence="4" key="2">
    <citation type="submission" date="2013-12" db="EMBL/GenBank/DDBJ databases">
        <authorList>
            <person name="Yu Y."/>
            <person name="Lee S."/>
            <person name="de Baynast K."/>
            <person name="Wissotski M."/>
            <person name="Liu L."/>
            <person name="Talag J."/>
            <person name="Goicoechea J."/>
            <person name="Angelova A."/>
            <person name="Jetty R."/>
            <person name="Kudrna D."/>
            <person name="Golser W."/>
            <person name="Rivera L."/>
            <person name="Zhang J."/>
            <person name="Wing R."/>
        </authorList>
    </citation>
    <scope>NUCLEOTIDE SEQUENCE</scope>
</reference>
<evidence type="ECO:0000313" key="4">
    <source>
        <dbReference type="Proteomes" id="UP000032180"/>
    </source>
</evidence>
<evidence type="ECO:0000259" key="2">
    <source>
        <dbReference type="Pfam" id="PF23635"/>
    </source>
</evidence>
<proteinExistence type="predicted"/>
<dbReference type="InterPro" id="IPR036047">
    <property type="entry name" value="F-box-like_dom_sf"/>
</dbReference>
<accession>A0A0D9UXS3</accession>
<dbReference type="eggNOG" id="ENOG502RRQM">
    <property type="taxonomic scope" value="Eukaryota"/>
</dbReference>
<dbReference type="AlphaFoldDB" id="A0A0D9UXS3"/>
<sequence length="377" mass="41949">MERRSDPHPPSSPAAAISSVLAADDLLREILLRLSFPTTLVRAALVSRRWLRLASDPSFLRRFSARHPPRLLGFYHTAGDDERTHDEVPGFVLLPDPPPELAVALRRRDWFRLDPGASGLDVHAILKSRNGRFLVVKSSQYGPHVSIISPMRCSAAREEPPALPFILKLPRKQGEIVHDSCISIILPEDGGDDSSFTFVEFLRDDQEMFAKIVSVEAGVLDLNNVRKSASIQIQTSMRNTTSIGSNLLVNGTLYQLGEKEHIIGLNLASMELFLIKFPDGVEQLDQMGNLELLRAGDSGFYLIHLKGFQIHVWLCTADCGDGGGDWELVDTVCLRQLFGQIAEPNWESGDDVIVLHKVEDNVEVLLQINRVISTYIS</sequence>
<evidence type="ECO:0000259" key="1">
    <source>
        <dbReference type="Pfam" id="PF12937"/>
    </source>
</evidence>
<dbReference type="SUPFAM" id="SSF81383">
    <property type="entry name" value="F-box domain"/>
    <property type="match status" value="1"/>
</dbReference>